<keyword evidence="1" id="KW-0238">DNA-binding</keyword>
<dbReference type="CDD" id="cd01106">
    <property type="entry name" value="HTH_TipAL-Mta"/>
    <property type="match status" value="1"/>
</dbReference>
<dbReference type="RefSeq" id="WP_204602635.1">
    <property type="nucleotide sequence ID" value="NZ_JBHSED010000013.1"/>
</dbReference>
<dbReference type="GO" id="GO:0032259">
    <property type="term" value="P:methylation"/>
    <property type="evidence" value="ECO:0007669"/>
    <property type="project" value="UniProtKB-KW"/>
</dbReference>
<keyword evidence="4" id="KW-1185">Reference proteome</keyword>
<dbReference type="CDD" id="cd02440">
    <property type="entry name" value="AdoMet_MTases"/>
    <property type="match status" value="1"/>
</dbReference>
<name>A0ABV8S7V3_9BACL</name>
<dbReference type="GO" id="GO:0008168">
    <property type="term" value="F:methyltransferase activity"/>
    <property type="evidence" value="ECO:0007669"/>
    <property type="project" value="UniProtKB-KW"/>
</dbReference>
<dbReference type="InterPro" id="IPR000551">
    <property type="entry name" value="MerR-type_HTH_dom"/>
</dbReference>
<evidence type="ECO:0000259" key="2">
    <source>
        <dbReference type="PROSITE" id="PS50937"/>
    </source>
</evidence>
<dbReference type="EMBL" id="JBHSED010000013">
    <property type="protein sequence ID" value="MFC4303656.1"/>
    <property type="molecule type" value="Genomic_DNA"/>
</dbReference>
<dbReference type="SMART" id="SM00422">
    <property type="entry name" value="HTH_MERR"/>
    <property type="match status" value="1"/>
</dbReference>
<dbReference type="InterPro" id="IPR029063">
    <property type="entry name" value="SAM-dependent_MTases_sf"/>
</dbReference>
<evidence type="ECO:0000313" key="4">
    <source>
        <dbReference type="Proteomes" id="UP001595755"/>
    </source>
</evidence>
<protein>
    <submittedName>
        <fullName evidence="3">Methyltransferase domain-containing protein</fullName>
    </submittedName>
</protein>
<dbReference type="PANTHER" id="PTHR30204:SF97">
    <property type="entry name" value="MERR FAMILY REGULATORY PROTEIN"/>
    <property type="match status" value="1"/>
</dbReference>
<organism evidence="3 4">
    <name type="scientific">Cohnella boryungensis</name>
    <dbReference type="NCBI Taxonomy" id="768479"/>
    <lineage>
        <taxon>Bacteria</taxon>
        <taxon>Bacillati</taxon>
        <taxon>Bacillota</taxon>
        <taxon>Bacilli</taxon>
        <taxon>Bacillales</taxon>
        <taxon>Paenibacillaceae</taxon>
        <taxon>Cohnella</taxon>
    </lineage>
</organism>
<dbReference type="Gene3D" id="3.40.50.150">
    <property type="entry name" value="Vaccinia Virus protein VP39"/>
    <property type="match status" value="1"/>
</dbReference>
<keyword evidence="3" id="KW-0489">Methyltransferase</keyword>
<proteinExistence type="predicted"/>
<reference evidence="4" key="1">
    <citation type="journal article" date="2019" name="Int. J. Syst. Evol. Microbiol.">
        <title>The Global Catalogue of Microorganisms (GCM) 10K type strain sequencing project: providing services to taxonomists for standard genome sequencing and annotation.</title>
        <authorList>
            <consortium name="The Broad Institute Genomics Platform"/>
            <consortium name="The Broad Institute Genome Sequencing Center for Infectious Disease"/>
            <person name="Wu L."/>
            <person name="Ma J."/>
        </authorList>
    </citation>
    <scope>NUCLEOTIDE SEQUENCE [LARGE SCALE GENOMIC DNA]</scope>
    <source>
        <strain evidence="4">CGMCC 4.1641</strain>
    </source>
</reference>
<sequence>MKIKEAADKLGISPRAIRLYEKRGLLSPAKQEGNRYRVFADNDIWRLQTIVSLREAGMSLNDIKHALAGWETNGMEELRYYLELQRSIIMSEWLQLKQVIETADRMIELVKTDQAVSLDHLYALASASRRLREQRSNWQDRWDFNRLAPTHDERVAESTGSYADYEQALDNAIRMVHPNAGERGLDIGTGTGNLAGRFRERGCVMSGVDQSREMLRLCQVKHPDMDTRVGNFLALPYLKEQFDFVVTSFAFHHLSREQQSLALEEMRRVLKPGGRICIADLMEASPLPQAAGQAGYPSVRQLAAWFAERGLATEYVQINEQLHVICAR</sequence>
<dbReference type="SUPFAM" id="SSF53335">
    <property type="entry name" value="S-adenosyl-L-methionine-dependent methyltransferases"/>
    <property type="match status" value="1"/>
</dbReference>
<accession>A0ABV8S7V3</accession>
<dbReference type="Pfam" id="PF13411">
    <property type="entry name" value="MerR_1"/>
    <property type="match status" value="1"/>
</dbReference>
<evidence type="ECO:0000313" key="3">
    <source>
        <dbReference type="EMBL" id="MFC4303656.1"/>
    </source>
</evidence>
<feature type="domain" description="HTH merR-type" evidence="2">
    <location>
        <begin position="1"/>
        <end position="69"/>
    </location>
</feature>
<keyword evidence="3" id="KW-0808">Transferase</keyword>
<dbReference type="InterPro" id="IPR047057">
    <property type="entry name" value="MerR_fam"/>
</dbReference>
<dbReference type="Proteomes" id="UP001595755">
    <property type="component" value="Unassembled WGS sequence"/>
</dbReference>
<dbReference type="PRINTS" id="PR00040">
    <property type="entry name" value="HTHMERR"/>
</dbReference>
<gene>
    <name evidence="3" type="ORF">ACFO1S_09325</name>
</gene>
<dbReference type="InterPro" id="IPR013216">
    <property type="entry name" value="Methyltransf_11"/>
</dbReference>
<dbReference type="SUPFAM" id="SSF46955">
    <property type="entry name" value="Putative DNA-binding domain"/>
    <property type="match status" value="1"/>
</dbReference>
<dbReference type="PROSITE" id="PS50937">
    <property type="entry name" value="HTH_MERR_2"/>
    <property type="match status" value="1"/>
</dbReference>
<evidence type="ECO:0000256" key="1">
    <source>
        <dbReference type="ARBA" id="ARBA00023125"/>
    </source>
</evidence>
<dbReference type="Pfam" id="PF08241">
    <property type="entry name" value="Methyltransf_11"/>
    <property type="match status" value="1"/>
</dbReference>
<dbReference type="InterPro" id="IPR009061">
    <property type="entry name" value="DNA-bd_dom_put_sf"/>
</dbReference>
<dbReference type="PANTHER" id="PTHR30204">
    <property type="entry name" value="REDOX-CYCLING DRUG-SENSING TRANSCRIPTIONAL ACTIVATOR SOXR"/>
    <property type="match status" value="1"/>
</dbReference>
<dbReference type="Gene3D" id="1.10.1660.10">
    <property type="match status" value="1"/>
</dbReference>
<comment type="caution">
    <text evidence="3">The sequence shown here is derived from an EMBL/GenBank/DDBJ whole genome shotgun (WGS) entry which is preliminary data.</text>
</comment>